<dbReference type="GO" id="GO:0005829">
    <property type="term" value="C:cytosol"/>
    <property type="evidence" value="ECO:0007669"/>
    <property type="project" value="TreeGrafter"/>
</dbReference>
<comment type="similarity">
    <text evidence="1">Belongs to the p23/wos2 family.</text>
</comment>
<reference evidence="5" key="1">
    <citation type="journal article" date="2018" name="Nat. Microbiol.">
        <title>Leveraging single-cell genomics to expand the fungal tree of life.</title>
        <authorList>
            <person name="Ahrendt S.R."/>
            <person name="Quandt C.A."/>
            <person name="Ciobanu D."/>
            <person name="Clum A."/>
            <person name="Salamov A."/>
            <person name="Andreopoulos B."/>
            <person name="Cheng J.F."/>
            <person name="Woyke T."/>
            <person name="Pelin A."/>
            <person name="Henrissat B."/>
            <person name="Reynolds N.K."/>
            <person name="Benny G.L."/>
            <person name="Smith M.E."/>
            <person name="James T.Y."/>
            <person name="Grigoriev I.V."/>
        </authorList>
    </citation>
    <scope>NUCLEOTIDE SEQUENCE [LARGE SCALE GENOMIC DNA]</scope>
    <source>
        <strain evidence="5">RSA 1356</strain>
    </source>
</reference>
<dbReference type="FunFam" id="2.60.40.790:FF:000039">
    <property type="entry name" value="CS domain containing protein"/>
    <property type="match status" value="1"/>
</dbReference>
<dbReference type="GO" id="GO:0051087">
    <property type="term" value="F:protein-folding chaperone binding"/>
    <property type="evidence" value="ECO:0007669"/>
    <property type="project" value="TreeGrafter"/>
</dbReference>
<dbReference type="EMBL" id="KZ992476">
    <property type="protein sequence ID" value="RKP09992.1"/>
    <property type="molecule type" value="Genomic_DNA"/>
</dbReference>
<dbReference type="PROSITE" id="PS51203">
    <property type="entry name" value="CS"/>
    <property type="match status" value="1"/>
</dbReference>
<accession>A0A4P9XVF4</accession>
<feature type="region of interest" description="Disordered" evidence="2">
    <location>
        <begin position="104"/>
        <end position="176"/>
    </location>
</feature>
<dbReference type="InterPro" id="IPR008978">
    <property type="entry name" value="HSP20-like_chaperone"/>
</dbReference>
<feature type="compositionally biased region" description="Acidic residues" evidence="2">
    <location>
        <begin position="111"/>
        <end position="122"/>
    </location>
</feature>
<evidence type="ECO:0000256" key="1">
    <source>
        <dbReference type="ARBA" id="ARBA00025733"/>
    </source>
</evidence>
<keyword evidence="5" id="KW-1185">Reference proteome</keyword>
<evidence type="ECO:0000259" key="3">
    <source>
        <dbReference type="PROSITE" id="PS51203"/>
    </source>
</evidence>
<proteinExistence type="inferred from homology"/>
<protein>
    <submittedName>
        <fullName evidence="4">HSP20-like chaperone</fullName>
    </submittedName>
</protein>
<evidence type="ECO:0000256" key="2">
    <source>
        <dbReference type="SAM" id="MobiDB-lite"/>
    </source>
</evidence>
<dbReference type="Pfam" id="PF04969">
    <property type="entry name" value="CS"/>
    <property type="match status" value="1"/>
</dbReference>
<dbReference type="GO" id="GO:0005634">
    <property type="term" value="C:nucleus"/>
    <property type="evidence" value="ECO:0007669"/>
    <property type="project" value="TreeGrafter"/>
</dbReference>
<dbReference type="OrthoDB" id="1564555at2759"/>
<feature type="domain" description="CS" evidence="3">
    <location>
        <begin position="6"/>
        <end position="94"/>
    </location>
</feature>
<dbReference type="InterPro" id="IPR045250">
    <property type="entry name" value="p23-like"/>
</dbReference>
<feature type="compositionally biased region" description="Gly residues" evidence="2">
    <location>
        <begin position="127"/>
        <end position="136"/>
    </location>
</feature>
<dbReference type="STRING" id="78915.A0A4P9XVF4"/>
<gene>
    <name evidence="4" type="ORF">THASP1DRAFT_28218</name>
</gene>
<dbReference type="Proteomes" id="UP000271241">
    <property type="component" value="Unassembled WGS sequence"/>
</dbReference>
<dbReference type="GO" id="GO:0051131">
    <property type="term" value="P:chaperone-mediated protein complex assembly"/>
    <property type="evidence" value="ECO:0007669"/>
    <property type="project" value="TreeGrafter"/>
</dbReference>
<dbReference type="InterPro" id="IPR007052">
    <property type="entry name" value="CS_dom"/>
</dbReference>
<dbReference type="PANTHER" id="PTHR22932:SF1">
    <property type="entry name" value="CO-CHAPERONE PROTEIN DAF-41"/>
    <property type="match status" value="1"/>
</dbReference>
<evidence type="ECO:0000313" key="5">
    <source>
        <dbReference type="Proteomes" id="UP000271241"/>
    </source>
</evidence>
<organism evidence="4 5">
    <name type="scientific">Thamnocephalis sphaerospora</name>
    <dbReference type="NCBI Taxonomy" id="78915"/>
    <lineage>
        <taxon>Eukaryota</taxon>
        <taxon>Fungi</taxon>
        <taxon>Fungi incertae sedis</taxon>
        <taxon>Zoopagomycota</taxon>
        <taxon>Zoopagomycotina</taxon>
        <taxon>Zoopagomycetes</taxon>
        <taxon>Zoopagales</taxon>
        <taxon>Sigmoideomycetaceae</taxon>
        <taxon>Thamnocephalis</taxon>
    </lineage>
</organism>
<dbReference type="CDD" id="cd06465">
    <property type="entry name" value="p23_hB-ind1_like"/>
    <property type="match status" value="1"/>
</dbReference>
<name>A0A4P9XVF4_9FUNG</name>
<dbReference type="GO" id="GO:0006457">
    <property type="term" value="P:protein folding"/>
    <property type="evidence" value="ECO:0007669"/>
    <property type="project" value="TreeGrafter"/>
</dbReference>
<feature type="compositionally biased region" description="Acidic residues" evidence="2">
    <location>
        <begin position="150"/>
        <end position="166"/>
    </location>
</feature>
<dbReference type="PANTHER" id="PTHR22932">
    <property type="entry name" value="TELOMERASE-BINDING PROTEIN P23 HSP90 CO-CHAPERONE"/>
    <property type="match status" value="1"/>
</dbReference>
<evidence type="ECO:0000313" key="4">
    <source>
        <dbReference type="EMBL" id="RKP09992.1"/>
    </source>
</evidence>
<dbReference type="Gene3D" id="2.60.40.790">
    <property type="match status" value="1"/>
</dbReference>
<dbReference type="GO" id="GO:0051879">
    <property type="term" value="F:Hsp90 protein binding"/>
    <property type="evidence" value="ECO:0007669"/>
    <property type="project" value="InterPro"/>
</dbReference>
<sequence>MAASGTLHPEVLWAQRPDRLLITINLTDINGEKVDLQPTRIVFNGVSGGKNYAADIELYAEVTKEGSTVAKTARGIHMVVKKKEQDQPYWPRLQKEKVKTPFIKTDFDQWKDEDESSDEEDQQNAGAPGGFPGLGGMDFSQFQGAGGDFNFDDMDDGGSDDDEGDDGKDAETAKAN</sequence>
<dbReference type="AlphaFoldDB" id="A0A4P9XVF4"/>
<dbReference type="SUPFAM" id="SSF49764">
    <property type="entry name" value="HSP20-like chaperones"/>
    <property type="match status" value="1"/>
</dbReference>
<feature type="compositionally biased region" description="Basic and acidic residues" evidence="2">
    <location>
        <begin position="167"/>
        <end position="176"/>
    </location>
</feature>